<dbReference type="Proteomes" id="UP000265341">
    <property type="component" value="Unassembled WGS sequence"/>
</dbReference>
<dbReference type="Gene3D" id="1.10.10.1150">
    <property type="entry name" value="Coenzyme PQQ synthesis protein D (PqqD)"/>
    <property type="match status" value="1"/>
</dbReference>
<gene>
    <name evidence="1" type="primary">pqqD</name>
    <name evidence="1" type="ORF">Mrose_02773</name>
</gene>
<dbReference type="InterPro" id="IPR041881">
    <property type="entry name" value="PqqD_sf"/>
</dbReference>
<dbReference type="OrthoDB" id="7995890at2"/>
<dbReference type="AlphaFoldDB" id="A0A399EHK4"/>
<accession>A0A399EHK4</accession>
<dbReference type="EMBL" id="QWLA01000063">
    <property type="protein sequence ID" value="RIH84097.1"/>
    <property type="molecule type" value="Genomic_DNA"/>
</dbReference>
<keyword evidence="2" id="KW-1185">Reference proteome</keyword>
<sequence>MMEHTLDLLRQRPTLIEHAVINEDESGAITVLNPVTGKVFVINDVGRRVLELSDGNRSLEQIIVAVCEEFAQADPDLVRRDVQDFVAGCLAAQLLQA</sequence>
<organism evidence="1 2">
    <name type="scientific">Calidithermus roseus</name>
    <dbReference type="NCBI Taxonomy" id="1644118"/>
    <lineage>
        <taxon>Bacteria</taxon>
        <taxon>Thermotogati</taxon>
        <taxon>Deinococcota</taxon>
        <taxon>Deinococci</taxon>
        <taxon>Thermales</taxon>
        <taxon>Thermaceae</taxon>
        <taxon>Calidithermus</taxon>
    </lineage>
</organism>
<reference evidence="1 2" key="1">
    <citation type="submission" date="2018-08" db="EMBL/GenBank/DDBJ databases">
        <title>Meiothermus roseus NBRC 110900 genome sequencing project.</title>
        <authorList>
            <person name="Da Costa M.S."/>
            <person name="Albuquerque L."/>
            <person name="Raposo P."/>
            <person name="Froufe H.J.C."/>
            <person name="Barroso C.S."/>
            <person name="Egas C."/>
        </authorList>
    </citation>
    <scope>NUCLEOTIDE SEQUENCE [LARGE SCALE GENOMIC DNA]</scope>
    <source>
        <strain evidence="1 2">NBRC 110900</strain>
    </source>
</reference>
<dbReference type="InterPro" id="IPR008792">
    <property type="entry name" value="PQQD"/>
</dbReference>
<dbReference type="Pfam" id="PF05402">
    <property type="entry name" value="PqqD"/>
    <property type="match status" value="1"/>
</dbReference>
<name>A0A399EHK4_9DEIN</name>
<protein>
    <submittedName>
        <fullName evidence="1">Coenzyme PQQ synthesis protein D</fullName>
    </submittedName>
</protein>
<proteinExistence type="predicted"/>
<evidence type="ECO:0000313" key="1">
    <source>
        <dbReference type="EMBL" id="RIH84097.1"/>
    </source>
</evidence>
<comment type="caution">
    <text evidence="1">The sequence shown here is derived from an EMBL/GenBank/DDBJ whole genome shotgun (WGS) entry which is preliminary data.</text>
</comment>
<evidence type="ECO:0000313" key="2">
    <source>
        <dbReference type="Proteomes" id="UP000265341"/>
    </source>
</evidence>